<keyword evidence="5" id="KW-0812">Transmembrane</keyword>
<name>A0A9C6SRX2_DROAB</name>
<evidence type="ECO:0000256" key="5">
    <source>
        <dbReference type="ARBA" id="ARBA00022692"/>
    </source>
</evidence>
<organism evidence="10 11">
    <name type="scientific">Drosophila albomicans</name>
    <name type="common">Fruit fly</name>
    <dbReference type="NCBI Taxonomy" id="7291"/>
    <lineage>
        <taxon>Eukaryota</taxon>
        <taxon>Metazoa</taxon>
        <taxon>Ecdysozoa</taxon>
        <taxon>Arthropoda</taxon>
        <taxon>Hexapoda</taxon>
        <taxon>Insecta</taxon>
        <taxon>Pterygota</taxon>
        <taxon>Neoptera</taxon>
        <taxon>Endopterygota</taxon>
        <taxon>Diptera</taxon>
        <taxon>Brachycera</taxon>
        <taxon>Muscomorpha</taxon>
        <taxon>Ephydroidea</taxon>
        <taxon>Drosophilidae</taxon>
        <taxon>Drosophila</taxon>
    </lineage>
</organism>
<dbReference type="PANTHER" id="PTHR21461">
    <property type="entry name" value="GLYCOSYLTRANSFERASE FAMILY 92 PROTEIN"/>
    <property type="match status" value="1"/>
</dbReference>
<evidence type="ECO:0000256" key="2">
    <source>
        <dbReference type="ARBA" id="ARBA00007647"/>
    </source>
</evidence>
<keyword evidence="7" id="KW-0472">Membrane</keyword>
<sequence length="509" mass="59512">MTPDTDLDPESESESESEPKSKQLHSSLCAQRNALLSNITYNFFLLHTLLFLSLTDDITYTTPNEPLLLQQLLTANAANNWSLNPHCAPYPRAEDLHIEQQYYQHTLGGNVNYYLYAAYYDRRLAIINTPSITILAMMSSMAGPFASAYCQVWYEADAEPNIVPMQQQTVMWYKEWSTEAGQLYPVLLSCQLPNNPRSSRVPELVSLVFDDRCARPTNALRVVYEAPQRKRVRRFAVCVKDLNFPHVEMSQRWIEWLEMLRLLGAERVTAYDLGGESLLPQTRRTLQHYVTQDGLLRLRPHRLLHKMPTPTLNRLGKSLNEVLCYVDCFYRHIYEFDYVGIFDVDEVIMPLGELHNWTVLLQQLERDSNQVLEDPPYEENCEARASYCFRNIYFPNDWPVDERVSSAFHMLQHVQRVAEHSDHNSYVKCLHSTHFVQSVHNHFPFSWQGSCGPYHVPVELGQLQHYRKFENRTMDRISDRTSVRDDNIWRFKDKLILNVLAKQRELDRS</sequence>
<evidence type="ECO:0000313" key="11">
    <source>
        <dbReference type="RefSeq" id="XP_051858886.1"/>
    </source>
</evidence>
<accession>A0A9C6SRX2</accession>
<feature type="region of interest" description="Disordered" evidence="9">
    <location>
        <begin position="1"/>
        <end position="24"/>
    </location>
</feature>
<evidence type="ECO:0000313" key="10">
    <source>
        <dbReference type="Proteomes" id="UP000515160"/>
    </source>
</evidence>
<dbReference type="InterPro" id="IPR008166">
    <property type="entry name" value="Glyco_transf_92"/>
</dbReference>
<evidence type="ECO:0000256" key="6">
    <source>
        <dbReference type="ARBA" id="ARBA00022989"/>
    </source>
</evidence>
<evidence type="ECO:0000256" key="1">
    <source>
        <dbReference type="ARBA" id="ARBA00004167"/>
    </source>
</evidence>
<dbReference type="RefSeq" id="XP_051858886.1">
    <property type="nucleotide sequence ID" value="XM_052002926.1"/>
</dbReference>
<protein>
    <recommendedName>
        <fullName evidence="8">Glycosyltransferase family 92 protein</fullName>
        <ecNumber evidence="8">2.4.1.-</ecNumber>
    </recommendedName>
</protein>
<dbReference type="EC" id="2.4.1.-" evidence="8"/>
<dbReference type="PANTHER" id="PTHR21461:SF83">
    <property type="entry name" value="GLYCOSYLTRANSFERASE FAMILY 92 PROTEIN"/>
    <property type="match status" value="1"/>
</dbReference>
<comment type="similarity">
    <text evidence="2 8">Belongs to the glycosyltransferase 92 family.</text>
</comment>
<dbReference type="GeneID" id="117564406"/>
<keyword evidence="3 8" id="KW-0328">Glycosyltransferase</keyword>
<dbReference type="AlphaFoldDB" id="A0A9C6SRX2"/>
<keyword evidence="10" id="KW-1185">Reference proteome</keyword>
<comment type="subcellular location">
    <subcellularLocation>
        <location evidence="1">Membrane</location>
        <topology evidence="1">Single-pass membrane protein</topology>
    </subcellularLocation>
</comment>
<dbReference type="Pfam" id="PF01697">
    <property type="entry name" value="Glyco_transf_92"/>
    <property type="match status" value="1"/>
</dbReference>
<keyword evidence="4 8" id="KW-0808">Transferase</keyword>
<keyword evidence="6" id="KW-1133">Transmembrane helix</keyword>
<dbReference type="Proteomes" id="UP000515160">
    <property type="component" value="Chromosome X"/>
</dbReference>
<dbReference type="GO" id="GO:0016020">
    <property type="term" value="C:membrane"/>
    <property type="evidence" value="ECO:0007669"/>
    <property type="project" value="UniProtKB-SubCell"/>
</dbReference>
<feature type="compositionally biased region" description="Acidic residues" evidence="9">
    <location>
        <begin position="1"/>
        <end position="16"/>
    </location>
</feature>
<dbReference type="GO" id="GO:0005737">
    <property type="term" value="C:cytoplasm"/>
    <property type="evidence" value="ECO:0007669"/>
    <property type="project" value="TreeGrafter"/>
</dbReference>
<dbReference type="GO" id="GO:0016757">
    <property type="term" value="F:glycosyltransferase activity"/>
    <property type="evidence" value="ECO:0007669"/>
    <property type="project" value="UniProtKB-UniRule"/>
</dbReference>
<evidence type="ECO:0000256" key="3">
    <source>
        <dbReference type="ARBA" id="ARBA00022676"/>
    </source>
</evidence>
<reference evidence="11" key="1">
    <citation type="submission" date="2025-08" db="UniProtKB">
        <authorList>
            <consortium name="RefSeq"/>
        </authorList>
    </citation>
    <scope>IDENTIFICATION</scope>
    <source>
        <strain evidence="11">15112-1751.03</strain>
        <tissue evidence="11">Whole Adult</tissue>
    </source>
</reference>
<gene>
    <name evidence="11" type="primary">LOC117564406</name>
</gene>
<proteinExistence type="inferred from homology"/>
<evidence type="ECO:0000256" key="4">
    <source>
        <dbReference type="ARBA" id="ARBA00022679"/>
    </source>
</evidence>
<evidence type="ECO:0000256" key="8">
    <source>
        <dbReference type="RuleBase" id="RU366017"/>
    </source>
</evidence>
<evidence type="ECO:0000256" key="9">
    <source>
        <dbReference type="SAM" id="MobiDB-lite"/>
    </source>
</evidence>
<dbReference type="OrthoDB" id="2017643at2759"/>
<evidence type="ECO:0000256" key="7">
    <source>
        <dbReference type="ARBA" id="ARBA00023136"/>
    </source>
</evidence>